<reference evidence="1" key="2">
    <citation type="submission" date="2022-06" db="UniProtKB">
        <authorList>
            <consortium name="EnsemblMetazoa"/>
        </authorList>
    </citation>
    <scope>IDENTIFICATION</scope>
    <source>
        <strain evidence="1">DF5081</strain>
    </source>
</reference>
<proteinExistence type="predicted"/>
<accession>A0A8R1IX48</accession>
<protein>
    <submittedName>
        <fullName evidence="1">Uncharacterized protein</fullName>
    </submittedName>
</protein>
<dbReference type="EnsemblMetazoa" id="CJA40745.1">
    <property type="protein sequence ID" value="CJA40745.1"/>
    <property type="gene ID" value="WBGene00216593"/>
</dbReference>
<organism evidence="1 2">
    <name type="scientific">Caenorhabditis japonica</name>
    <dbReference type="NCBI Taxonomy" id="281687"/>
    <lineage>
        <taxon>Eukaryota</taxon>
        <taxon>Metazoa</taxon>
        <taxon>Ecdysozoa</taxon>
        <taxon>Nematoda</taxon>
        <taxon>Chromadorea</taxon>
        <taxon>Rhabditida</taxon>
        <taxon>Rhabditina</taxon>
        <taxon>Rhabditomorpha</taxon>
        <taxon>Rhabditoidea</taxon>
        <taxon>Rhabditidae</taxon>
        <taxon>Peloderinae</taxon>
        <taxon>Caenorhabditis</taxon>
    </lineage>
</organism>
<dbReference type="AlphaFoldDB" id="A0A8R1IX48"/>
<dbReference type="Proteomes" id="UP000005237">
    <property type="component" value="Unassembled WGS sequence"/>
</dbReference>
<evidence type="ECO:0000313" key="2">
    <source>
        <dbReference type="Proteomes" id="UP000005237"/>
    </source>
</evidence>
<name>A0A8R1IX48_CAEJA</name>
<keyword evidence="2" id="KW-1185">Reference proteome</keyword>
<evidence type="ECO:0000313" key="1">
    <source>
        <dbReference type="EnsemblMetazoa" id="CJA40745.1"/>
    </source>
</evidence>
<reference evidence="2" key="1">
    <citation type="submission" date="2010-08" db="EMBL/GenBank/DDBJ databases">
        <authorList>
            <consortium name="Caenorhabditis japonica Sequencing Consortium"/>
            <person name="Wilson R.K."/>
        </authorList>
    </citation>
    <scope>NUCLEOTIDE SEQUENCE [LARGE SCALE GENOMIC DNA]</scope>
    <source>
        <strain evidence="2">DF5081</strain>
    </source>
</reference>
<sequence length="103" mass="11194">MPTEDVLDGRKLNRHTVRKLLLSFLSIGDVKVEGGGEEEEKAINTIENETDASPMSLPLPNISTCLSSTSSTSSFLFSSDVQMSVFFSSSSYRIDSDPSLDLS</sequence>